<evidence type="ECO:0000256" key="6">
    <source>
        <dbReference type="ARBA" id="ARBA00022561"/>
    </source>
</evidence>
<keyword evidence="10" id="KW-0325">Glycoprotein</keyword>
<comment type="similarity">
    <text evidence="5 13">Belongs to the hepevirus capsid protein family.</text>
</comment>
<evidence type="ECO:0000259" key="16">
    <source>
        <dbReference type="Pfam" id="PF20751"/>
    </source>
</evidence>
<dbReference type="GO" id="GO:0003723">
    <property type="term" value="F:RNA binding"/>
    <property type="evidence" value="ECO:0007669"/>
    <property type="project" value="UniProtKB-UniRule"/>
</dbReference>
<name>A0A4Y1PJI0_9VIRU</name>
<evidence type="ECO:0000256" key="4">
    <source>
        <dbReference type="ARBA" id="ARBA00004354"/>
    </source>
</evidence>
<comment type="subcellular location">
    <molecule>Isoform Capsid protein</molecule>
    <subcellularLocation>
        <location evidence="13">Virion</location>
    </subcellularLocation>
    <subcellularLocation>
        <location evidence="13">Host cytoplasm</location>
    </subcellularLocation>
    <subcellularLocation>
        <location evidence="13">Host endoplasmic reticulum</location>
    </subcellularLocation>
    <subcellularLocation>
        <location evidence="13">Host Golgi apparatus</location>
    </subcellularLocation>
    <subcellularLocation>
        <location evidence="13">Host cell surface</location>
    </subcellularLocation>
</comment>
<dbReference type="GO" id="GO:0005198">
    <property type="term" value="F:structural molecule activity"/>
    <property type="evidence" value="ECO:0007669"/>
    <property type="project" value="UniProtKB-UniRule"/>
</dbReference>
<evidence type="ECO:0000256" key="12">
    <source>
        <dbReference type="ARBA" id="ARBA00023200"/>
    </source>
</evidence>
<evidence type="ECO:0000313" key="18">
    <source>
        <dbReference type="EMBL" id="AYI57643.1"/>
    </source>
</evidence>
<feature type="domain" description="Hepatitis E virus structural protein 2 N-terminal" evidence="15">
    <location>
        <begin position="67"/>
        <end position="256"/>
    </location>
</feature>
<dbReference type="InterPro" id="IPR004261">
    <property type="entry name" value="SP2_N"/>
</dbReference>
<evidence type="ECO:0000256" key="10">
    <source>
        <dbReference type="ARBA" id="ARBA00023180"/>
    </source>
</evidence>
<dbReference type="Gene3D" id="2.40.30.190">
    <property type="match status" value="1"/>
</dbReference>
<accession>A0A4Y1PJI0</accession>
<protein>
    <recommendedName>
        <fullName evidence="13">Pro-secreted protein ORF2</fullName>
        <shortName evidence="13">pORF2</shortName>
    </recommendedName>
    <alternativeName>
        <fullName evidence="13">Protein ORF2</fullName>
    </alternativeName>
    <component>
        <recommendedName>
            <fullName evidence="13">Secreted protein ORF2</fullName>
            <shortName evidence="13">ORF2s</shortName>
        </recommendedName>
    </component>
</protein>
<evidence type="ECO:0000256" key="7">
    <source>
        <dbReference type="ARBA" id="ARBA00022812"/>
    </source>
</evidence>
<keyword evidence="6 13" id="KW-0167">Capsid protein</keyword>
<keyword evidence="7" id="KW-1040">Host Golgi apparatus</keyword>
<evidence type="ECO:0000313" key="17">
    <source>
        <dbReference type="EMBL" id="AYA58357.1"/>
    </source>
</evidence>
<dbReference type="GO" id="GO:0039615">
    <property type="term" value="C:T=1 icosahedral viral capsid"/>
    <property type="evidence" value="ECO:0007669"/>
    <property type="project" value="UniProtKB-UniRule"/>
</dbReference>
<evidence type="ECO:0000259" key="15">
    <source>
        <dbReference type="Pfam" id="PF03014"/>
    </source>
</evidence>
<keyword evidence="11" id="KW-1038">Host endoplasmic reticulum</keyword>
<dbReference type="GO" id="GO:0044165">
    <property type="term" value="C:host cell endoplasmic reticulum"/>
    <property type="evidence" value="ECO:0007669"/>
    <property type="project" value="UniProtKB-SubCell"/>
</dbReference>
<evidence type="ECO:0000256" key="3">
    <source>
        <dbReference type="ARBA" id="ARBA00004328"/>
    </source>
</evidence>
<evidence type="ECO:0000256" key="2">
    <source>
        <dbReference type="ARBA" id="ARBA00004192"/>
    </source>
</evidence>
<evidence type="ECO:0000256" key="5">
    <source>
        <dbReference type="ARBA" id="ARBA00008877"/>
    </source>
</evidence>
<proteinExistence type="evidence at transcript level"/>
<dbReference type="Pfam" id="PF03014">
    <property type="entry name" value="SP2"/>
    <property type="match status" value="1"/>
</dbReference>
<comment type="subunit">
    <text evidence="13">Self-assembles to form the capsid.</text>
</comment>
<feature type="region of interest" description="Disordered" evidence="14">
    <location>
        <begin position="24"/>
        <end position="53"/>
    </location>
</feature>
<comment type="subcellular location">
    <subcellularLocation>
        <location evidence="1">Host Golgi apparatus</location>
    </subcellularLocation>
    <subcellularLocation>
        <location evidence="2">Host cytoplasm</location>
    </subcellularLocation>
    <subcellularLocation>
        <location evidence="4">Host endoplasmic reticulum</location>
    </subcellularLocation>
    <subcellularLocation>
        <location evidence="3">Virion</location>
    </subcellularLocation>
</comment>
<evidence type="ECO:0000256" key="11">
    <source>
        <dbReference type="ARBA" id="ARBA00023184"/>
    </source>
</evidence>
<sequence length="605" mass="64885">MSSRGLLLMLAMCCGVSRGSQALPARDWRGQPRRDNSAQWSAQERPEGAVGPAASTDVVTAAGTRTVPDVDQAGAVLVRQYNLVTSPLGSATLGSTNAELYAAPVSPLMPLQDGTTSNIMSTESSNYAQYRVRGLTVRWRPVVPNAVGPFSITMAYWPQTTSTATSIDMNSIKSTDVRVVLQPGTACLLTIPPERLDYKNNGWRSVETVSVPQEDATSGMLMVCVHGTPWNSYTNTVYTAPLGMVDFAIELQLRNLSPGNTYASVARVKVTSPHTIKADPTGATITTTAAARFMADVRWGLGTADDGEIGHGILGVLFNLADTVLGGLPSALLAASGQYMYGRPVGNANGEPDVKLYMSVEDAVNDKPIMVPHDIDLGTSPVTCQDYGNQHVDDRPSPAPAPNRAFGTLRSGDVLRITGSMQYVTKAELLPHSVSQGYFGAGDTMMVHNVITGVRAPASSVEWTKATVDGVPVKTVDASSGSNSFAALPAFGKPAVWEPQGAGYFYQYNNTHQEWIYFLQNCSSVVWYASTNMLGQKSDTSILLEVRPIQASDQPWFLAHHTGGDDCTTCLPLGLRTCCRQAPEDQSPETRRLLDRLSKTFPSPP</sequence>
<dbReference type="GO" id="GO:0044177">
    <property type="term" value="C:host cell Golgi apparatus"/>
    <property type="evidence" value="ECO:0007669"/>
    <property type="project" value="UniProtKB-SubCell"/>
</dbReference>
<evidence type="ECO:0000256" key="13">
    <source>
        <dbReference type="RuleBase" id="RU363023"/>
    </source>
</evidence>
<keyword evidence="8 13" id="KW-0946">Virion</keyword>
<evidence type="ECO:0000256" key="1">
    <source>
        <dbReference type="ARBA" id="ARBA00004136"/>
    </source>
</evidence>
<feature type="compositionally biased region" description="Basic and acidic residues" evidence="14">
    <location>
        <begin position="26"/>
        <end position="36"/>
    </location>
</feature>
<dbReference type="EMBL" id="MG999931">
    <property type="protein sequence ID" value="AYI57643.1"/>
    <property type="molecule type" value="mRNA"/>
</dbReference>
<feature type="domain" description="Structural protein 2 second" evidence="16">
    <location>
        <begin position="259"/>
        <end position="396"/>
    </location>
</feature>
<dbReference type="SMR" id="A0A4Y1PJI0"/>
<dbReference type="InterPro" id="IPR029053">
    <property type="entry name" value="Viral_coat"/>
</dbReference>
<dbReference type="Gene3D" id="2.60.120.20">
    <property type="match status" value="1"/>
</dbReference>
<dbReference type="GO" id="GO:0005576">
    <property type="term" value="C:extracellular region"/>
    <property type="evidence" value="ECO:0007669"/>
    <property type="project" value="UniProtKB-SubCell"/>
</dbReference>
<dbReference type="Pfam" id="PF20751">
    <property type="entry name" value="SP2_M"/>
    <property type="match status" value="1"/>
</dbReference>
<comment type="subcellular location">
    <molecule>Isoform Secreted protein ORF2</molecule>
    <subcellularLocation>
        <location evidence="13">Secreted</location>
    </subcellularLocation>
</comment>
<evidence type="ECO:0000256" key="8">
    <source>
        <dbReference type="ARBA" id="ARBA00022844"/>
    </source>
</evidence>
<comment type="function">
    <molecule>Isoform Capsid protein</molecule>
    <text evidence="13">Forms an icosahedral capsid with a T=1 symmetry and a 34 nm diameter. The capsid is composed of 60 copies linked to each other. Binds to the 5' end of the genomic RNA to mediate genome encapsidation.</text>
</comment>
<dbReference type="GO" id="GO:0044228">
    <property type="term" value="C:host cell surface"/>
    <property type="evidence" value="ECO:0007669"/>
    <property type="project" value="UniProtKB-SubCell"/>
</dbReference>
<dbReference type="InterPro" id="IPR048802">
    <property type="entry name" value="SP2_M"/>
</dbReference>
<evidence type="ECO:0000256" key="9">
    <source>
        <dbReference type="ARBA" id="ARBA00022884"/>
    </source>
</evidence>
<gene>
    <name evidence="18" type="primary">ORF2</name>
</gene>
<reference evidence="17" key="2">
    <citation type="submission" date="2018-02" db="EMBL/GenBank/DDBJ databases">
        <authorList>
            <person name="Su Q."/>
        </authorList>
    </citation>
    <scope>NUCLEOTIDE SEQUENCE</scope>
    <source>
        <strain evidence="17">VaHEV</strain>
    </source>
</reference>
<evidence type="ECO:0000256" key="14">
    <source>
        <dbReference type="SAM" id="MobiDB-lite"/>
    </source>
</evidence>
<keyword evidence="9 13" id="KW-0694">RNA-binding</keyword>
<keyword evidence="12 13" id="KW-1035">Host cytoplasm</keyword>
<reference evidence="18" key="1">
    <citation type="journal article" date="2018" name="Transbound. Emerg. Dis.">
        <title>Characterization of the novel genotype avian hepatitis E viruses from outbreaks of hepatic rupture haemorrhage syndrome in different geographical regions of China.</title>
        <authorList>
            <person name="Su Q."/>
            <person name="Li Y."/>
            <person name="Zhang Y."/>
            <person name="Zhang Z."/>
            <person name="Meng F."/>
            <person name="Cui Z."/>
            <person name="Chang S."/>
            <person name="Zhao P."/>
        </authorList>
    </citation>
    <scope>NUCLEOTIDE SEQUENCE</scope>
    <source>
        <strain evidence="18">HB</strain>
    </source>
</reference>
<comment type="function">
    <molecule>Isoform Secreted protein ORF2</molecule>
    <text evidence="13">Plays a role in the inhibition of host antibody-mediated neutralization without blocking viral cell entry.</text>
</comment>
<organism evidence="18">
    <name type="scientific">Avihepevirus magniiecur</name>
    <dbReference type="NCBI Taxonomy" id="1678144"/>
    <lineage>
        <taxon>Viruses</taxon>
        <taxon>Riboviria</taxon>
        <taxon>Orthornavirae</taxon>
        <taxon>Kitrinoviricota</taxon>
        <taxon>Alsuviricetes</taxon>
        <taxon>Hepelivirales</taxon>
        <taxon>Hepeviridae</taxon>
        <taxon>Orthohepevirinae</taxon>
        <taxon>Avihepevirus</taxon>
    </lineage>
</organism>
<dbReference type="EMBL" id="MG976720">
    <property type="protein sequence ID" value="AYA58357.1"/>
    <property type="molecule type" value="Genomic_RNA"/>
</dbReference>